<proteinExistence type="inferred from homology"/>
<dbReference type="InterPro" id="IPR029063">
    <property type="entry name" value="SAM-dependent_MTases_sf"/>
</dbReference>
<accession>A0A8S0V786</accession>
<protein>
    <submittedName>
        <fullName evidence="6">Jasmonate O-methyltransferase-like</fullName>
    </submittedName>
</protein>
<dbReference type="OrthoDB" id="1523883at2759"/>
<reference evidence="6 7" key="1">
    <citation type="submission" date="2019-12" db="EMBL/GenBank/DDBJ databases">
        <authorList>
            <person name="Alioto T."/>
            <person name="Alioto T."/>
            <person name="Gomez Garrido J."/>
        </authorList>
    </citation>
    <scope>NUCLEOTIDE SEQUENCE [LARGE SCALE GENOMIC DNA]</scope>
</reference>
<evidence type="ECO:0000313" key="7">
    <source>
        <dbReference type="Proteomes" id="UP000594638"/>
    </source>
</evidence>
<sequence length="356" mass="39712">MEVVQVLHMNKGEGETSYAKNSVVQKKIISIETSIIKEAVQKCLEKNFPDSMGIADLGCSTGPNSLMVISDVIDTIYATSNQKEIPLPEIRISLNDLPGNDFNSIFISLPEFYNQLKKEKNIGQEGCFISGVAGSFYGRLFPKKSLHFVHSSSSLHWLSQVPRVLDSNILKPLNKGKIYISKSSPRSVLDAYLSQFKRDFTLFLKSRSEEMVVDGHMVLSFIGRVSADPASGESCMQWELLAQALMSMALEGIIEEEKIDSFNAPSYAPSAQEVRSVVEEEGSFTINCLEAIEIEWDGGQQAVKTIRAVAESMLEVHFGKEIMDELFKRYAELVGDYISKTRAKFFYLVISLTKKG</sequence>
<comment type="similarity">
    <text evidence="1">Belongs to the methyltransferase superfamily. Type-7 methyltransferase family.</text>
</comment>
<evidence type="ECO:0000256" key="4">
    <source>
        <dbReference type="ARBA" id="ARBA00022723"/>
    </source>
</evidence>
<dbReference type="AlphaFoldDB" id="A0A8S0V786"/>
<dbReference type="InterPro" id="IPR005299">
    <property type="entry name" value="MeTrfase_7"/>
</dbReference>
<keyword evidence="4" id="KW-0479">Metal-binding</keyword>
<name>A0A8S0V786_OLEEU</name>
<keyword evidence="3" id="KW-0808">Transferase</keyword>
<dbReference type="Gene3D" id="1.10.1200.270">
    <property type="entry name" value="Methyltransferase, alpha-helical capping domain"/>
    <property type="match status" value="1"/>
</dbReference>
<keyword evidence="2" id="KW-0489">Methyltransferase</keyword>
<dbReference type="InterPro" id="IPR042086">
    <property type="entry name" value="MeTrfase_capping"/>
</dbReference>
<evidence type="ECO:0000256" key="1">
    <source>
        <dbReference type="ARBA" id="ARBA00007967"/>
    </source>
</evidence>
<dbReference type="GO" id="GO:0008168">
    <property type="term" value="F:methyltransferase activity"/>
    <property type="evidence" value="ECO:0007669"/>
    <property type="project" value="UniProtKB-KW"/>
</dbReference>
<dbReference type="GO" id="GO:0046872">
    <property type="term" value="F:metal ion binding"/>
    <property type="evidence" value="ECO:0007669"/>
    <property type="project" value="UniProtKB-KW"/>
</dbReference>
<dbReference type="SUPFAM" id="SSF53335">
    <property type="entry name" value="S-adenosyl-L-methionine-dependent methyltransferases"/>
    <property type="match status" value="1"/>
</dbReference>
<gene>
    <name evidence="6" type="ORF">OLEA9_A057973</name>
</gene>
<evidence type="ECO:0000256" key="3">
    <source>
        <dbReference type="ARBA" id="ARBA00022679"/>
    </source>
</evidence>
<comment type="caution">
    <text evidence="6">The sequence shown here is derived from an EMBL/GenBank/DDBJ whole genome shotgun (WGS) entry which is preliminary data.</text>
</comment>
<keyword evidence="7" id="KW-1185">Reference proteome</keyword>
<organism evidence="6 7">
    <name type="scientific">Olea europaea subsp. europaea</name>
    <dbReference type="NCBI Taxonomy" id="158383"/>
    <lineage>
        <taxon>Eukaryota</taxon>
        <taxon>Viridiplantae</taxon>
        <taxon>Streptophyta</taxon>
        <taxon>Embryophyta</taxon>
        <taxon>Tracheophyta</taxon>
        <taxon>Spermatophyta</taxon>
        <taxon>Magnoliopsida</taxon>
        <taxon>eudicotyledons</taxon>
        <taxon>Gunneridae</taxon>
        <taxon>Pentapetalae</taxon>
        <taxon>asterids</taxon>
        <taxon>lamiids</taxon>
        <taxon>Lamiales</taxon>
        <taxon>Oleaceae</taxon>
        <taxon>Oleeae</taxon>
        <taxon>Olea</taxon>
    </lineage>
</organism>
<dbReference type="Proteomes" id="UP000594638">
    <property type="component" value="Unassembled WGS sequence"/>
</dbReference>
<dbReference type="EMBL" id="CACTIH010009300">
    <property type="protein sequence ID" value="CAA3029298.1"/>
    <property type="molecule type" value="Genomic_DNA"/>
</dbReference>
<keyword evidence="5" id="KW-0460">Magnesium</keyword>
<evidence type="ECO:0000256" key="2">
    <source>
        <dbReference type="ARBA" id="ARBA00022603"/>
    </source>
</evidence>
<dbReference type="Pfam" id="PF03492">
    <property type="entry name" value="Methyltransf_7"/>
    <property type="match status" value="1"/>
</dbReference>
<evidence type="ECO:0000313" key="6">
    <source>
        <dbReference type="EMBL" id="CAA3029298.1"/>
    </source>
</evidence>
<dbReference type="PANTHER" id="PTHR31009">
    <property type="entry name" value="S-ADENOSYL-L-METHIONINE:CARBOXYL METHYLTRANSFERASE FAMILY PROTEIN"/>
    <property type="match status" value="1"/>
</dbReference>
<dbReference type="Gene3D" id="3.40.50.150">
    <property type="entry name" value="Vaccinia Virus protein VP39"/>
    <property type="match status" value="1"/>
</dbReference>
<dbReference type="GO" id="GO:0032259">
    <property type="term" value="P:methylation"/>
    <property type="evidence" value="ECO:0007669"/>
    <property type="project" value="UniProtKB-KW"/>
</dbReference>
<evidence type="ECO:0000256" key="5">
    <source>
        <dbReference type="ARBA" id="ARBA00022842"/>
    </source>
</evidence>
<dbReference type="Gramene" id="OE9A057973T1">
    <property type="protein sequence ID" value="OE9A057973C1"/>
    <property type="gene ID" value="OE9A057973"/>
</dbReference>